<dbReference type="SUPFAM" id="SSF53850">
    <property type="entry name" value="Periplasmic binding protein-like II"/>
    <property type="match status" value="1"/>
</dbReference>
<dbReference type="Gene3D" id="3.40.190.10">
    <property type="entry name" value="Periplasmic binding protein-like II"/>
    <property type="match status" value="1"/>
</dbReference>
<gene>
    <name evidence="1" type="ORF">QE152_g29799</name>
</gene>
<protein>
    <submittedName>
        <fullName evidence="1">Uncharacterized protein</fullName>
    </submittedName>
</protein>
<dbReference type="Proteomes" id="UP001458880">
    <property type="component" value="Unassembled WGS sequence"/>
</dbReference>
<dbReference type="AlphaFoldDB" id="A0AAW1JGY8"/>
<accession>A0AAW1JGY8</accession>
<organism evidence="1 2">
    <name type="scientific">Popillia japonica</name>
    <name type="common">Japanese beetle</name>
    <dbReference type="NCBI Taxonomy" id="7064"/>
    <lineage>
        <taxon>Eukaryota</taxon>
        <taxon>Metazoa</taxon>
        <taxon>Ecdysozoa</taxon>
        <taxon>Arthropoda</taxon>
        <taxon>Hexapoda</taxon>
        <taxon>Insecta</taxon>
        <taxon>Pterygota</taxon>
        <taxon>Neoptera</taxon>
        <taxon>Endopterygota</taxon>
        <taxon>Coleoptera</taxon>
        <taxon>Polyphaga</taxon>
        <taxon>Scarabaeiformia</taxon>
        <taxon>Scarabaeidae</taxon>
        <taxon>Rutelinae</taxon>
        <taxon>Popillia</taxon>
    </lineage>
</organism>
<comment type="caution">
    <text evidence="1">The sequence shown here is derived from an EMBL/GenBank/DDBJ whole genome shotgun (WGS) entry which is preliminary data.</text>
</comment>
<dbReference type="EMBL" id="JASPKY010000387">
    <property type="protein sequence ID" value="KAK9702662.1"/>
    <property type="molecule type" value="Genomic_DNA"/>
</dbReference>
<reference evidence="1 2" key="1">
    <citation type="journal article" date="2024" name="BMC Genomics">
        <title>De novo assembly and annotation of Popillia japonica's genome with initial clues to its potential as an invasive pest.</title>
        <authorList>
            <person name="Cucini C."/>
            <person name="Boschi S."/>
            <person name="Funari R."/>
            <person name="Cardaioli E."/>
            <person name="Iannotti N."/>
            <person name="Marturano G."/>
            <person name="Paoli F."/>
            <person name="Bruttini M."/>
            <person name="Carapelli A."/>
            <person name="Frati F."/>
            <person name="Nardi F."/>
        </authorList>
    </citation>
    <scope>NUCLEOTIDE SEQUENCE [LARGE SCALE GENOMIC DNA]</scope>
    <source>
        <strain evidence="1">DMR45628</strain>
    </source>
</reference>
<name>A0AAW1JGY8_POPJA</name>
<proteinExistence type="predicted"/>
<sequence length="182" mass="20965">MERFNFRKYLFIPEEGATEDVTEVFHSEAIQFVADRNILTHKYSGVEDHNNIIVLDKWYSVNRSFEFGRNLYPNKLLNQFGRTLRLGTIDYVPYSIIDSLDGLDISILMELAKKLNMTVELVLDLTVQWGDIYNNFTGNGILGNLVMDRTDVGFGRVPHIPTCTTTTCTDFVRVGSFYYLKI</sequence>
<evidence type="ECO:0000313" key="2">
    <source>
        <dbReference type="Proteomes" id="UP001458880"/>
    </source>
</evidence>
<evidence type="ECO:0000313" key="1">
    <source>
        <dbReference type="EMBL" id="KAK9702662.1"/>
    </source>
</evidence>
<keyword evidence="2" id="KW-1185">Reference proteome</keyword>